<name>A0A345P797_9GAMM</name>
<dbReference type="OrthoDB" id="5298498at2"/>
<proteinExistence type="predicted"/>
<reference evidence="2 3" key="1">
    <citation type="submission" date="2018-07" db="EMBL/GenBank/DDBJ databases">
        <title>Genome sequencing of Moraxellaceae gen. HYN0046.</title>
        <authorList>
            <person name="Kim M."/>
            <person name="Yi H."/>
        </authorList>
    </citation>
    <scope>NUCLEOTIDE SEQUENCE [LARGE SCALE GENOMIC DNA]</scope>
    <source>
        <strain evidence="2 3">HYN0046</strain>
    </source>
</reference>
<dbReference type="PANTHER" id="PTHR31527">
    <property type="entry name" value="RE64534P"/>
    <property type="match status" value="1"/>
</dbReference>
<dbReference type="Proteomes" id="UP000253940">
    <property type="component" value="Chromosome"/>
</dbReference>
<dbReference type="PANTHER" id="PTHR31527:SF0">
    <property type="entry name" value="RE64534P"/>
    <property type="match status" value="1"/>
</dbReference>
<evidence type="ECO:0000313" key="2">
    <source>
        <dbReference type="EMBL" id="AXI03156.1"/>
    </source>
</evidence>
<gene>
    <name evidence="2" type="ORF">HYN46_10085</name>
</gene>
<dbReference type="NCBIfam" id="TIGR03425">
    <property type="entry name" value="urea_degr_2"/>
    <property type="match status" value="1"/>
</dbReference>
<evidence type="ECO:0000313" key="3">
    <source>
        <dbReference type="Proteomes" id="UP000253940"/>
    </source>
</evidence>
<organism evidence="2 3">
    <name type="scientific">Aquirhabdus parva</name>
    <dbReference type="NCBI Taxonomy" id="2283318"/>
    <lineage>
        <taxon>Bacteria</taxon>
        <taxon>Pseudomonadati</taxon>
        <taxon>Pseudomonadota</taxon>
        <taxon>Gammaproteobacteria</taxon>
        <taxon>Moraxellales</taxon>
        <taxon>Moraxellaceae</taxon>
        <taxon>Aquirhabdus</taxon>
    </lineage>
</organism>
<evidence type="ECO:0000259" key="1">
    <source>
        <dbReference type="Pfam" id="PF09347"/>
    </source>
</evidence>
<dbReference type="AlphaFoldDB" id="A0A345P797"/>
<dbReference type="InterPro" id="IPR017792">
    <property type="entry name" value="UAAP1"/>
</dbReference>
<dbReference type="EMBL" id="CP031222">
    <property type="protein sequence ID" value="AXI03156.1"/>
    <property type="molecule type" value="Genomic_DNA"/>
</dbReference>
<keyword evidence="3" id="KW-1185">Reference proteome</keyword>
<dbReference type="Pfam" id="PF09347">
    <property type="entry name" value="DUF1989"/>
    <property type="match status" value="1"/>
</dbReference>
<dbReference type="InterPro" id="IPR018959">
    <property type="entry name" value="DUF1989"/>
</dbReference>
<protein>
    <submittedName>
        <fullName evidence="2">Urea carboxylase-associated family protein</fullName>
    </submittedName>
</protein>
<dbReference type="RefSeq" id="WP_114899266.1">
    <property type="nucleotide sequence ID" value="NZ_CP031222.1"/>
</dbReference>
<dbReference type="KEGG" id="mbah:HYN46_10085"/>
<accession>A0A345P797</accession>
<sequence>MSSRSSLTTAEKAALSIIPANQNPLWEDLLPGGFHWSARIRRGTVLRLTAQAADANLAALFFNAEEKLERYNAPDTLKAQHTAFLTRGHVCYSDMGRILCSVVTDTTGWNDAFCGVSDAEQIKTQYGLRDFGAARNGMYRSGREGLLIEMGKWGLGKRDLVTNVNFFSKVSADDTGKLIWNADHAQAGDIVELRFEMDTLVILSAAPHPLDPATTYDPAAILLSAFAAAPVAANDVCRTSCEQNGRGFQNTERYFAAMPASSLHSSNQAGA</sequence>
<feature type="domain" description="DUF1989" evidence="1">
    <location>
        <begin position="30"/>
        <end position="200"/>
    </location>
</feature>